<dbReference type="OrthoDB" id="2019384at2759"/>
<keyword evidence="2" id="KW-0812">Transmembrane</keyword>
<dbReference type="AlphaFoldDB" id="A0A914B3Y2"/>
<feature type="signal peptide" evidence="10">
    <location>
        <begin position="1"/>
        <end position="21"/>
    </location>
</feature>
<dbReference type="GO" id="GO:0016324">
    <property type="term" value="C:apical plasma membrane"/>
    <property type="evidence" value="ECO:0007669"/>
    <property type="project" value="TreeGrafter"/>
</dbReference>
<keyword evidence="12" id="KW-1185">Reference proteome</keyword>
<dbReference type="Pfam" id="PF00057">
    <property type="entry name" value="Ldl_recept_a"/>
    <property type="match status" value="2"/>
</dbReference>
<dbReference type="GO" id="GO:0042562">
    <property type="term" value="F:hormone binding"/>
    <property type="evidence" value="ECO:0007669"/>
    <property type="project" value="TreeGrafter"/>
</dbReference>
<feature type="disulfide bond" evidence="9">
    <location>
        <begin position="96"/>
        <end position="114"/>
    </location>
</feature>
<dbReference type="PANTHER" id="PTHR22722">
    <property type="entry name" value="LOW-DENSITY LIPOPROTEIN RECEPTOR-RELATED PROTEIN 2-RELATED"/>
    <property type="match status" value="1"/>
</dbReference>
<dbReference type="EnsemblMetazoa" id="XM_038214586.1">
    <property type="protein sequence ID" value="XP_038070514.1"/>
    <property type="gene ID" value="LOC119739603"/>
</dbReference>
<comment type="caution">
    <text evidence="9">Lacks conserved residue(s) required for the propagation of feature annotation.</text>
</comment>
<evidence type="ECO:0000256" key="7">
    <source>
        <dbReference type="ARBA" id="ARBA00023170"/>
    </source>
</evidence>
<organism evidence="11 12">
    <name type="scientific">Patiria miniata</name>
    <name type="common">Bat star</name>
    <name type="synonym">Asterina miniata</name>
    <dbReference type="NCBI Taxonomy" id="46514"/>
    <lineage>
        <taxon>Eukaryota</taxon>
        <taxon>Metazoa</taxon>
        <taxon>Echinodermata</taxon>
        <taxon>Eleutherozoa</taxon>
        <taxon>Asterozoa</taxon>
        <taxon>Asteroidea</taxon>
        <taxon>Valvatacea</taxon>
        <taxon>Valvatida</taxon>
        <taxon>Asterinidae</taxon>
        <taxon>Patiria</taxon>
    </lineage>
</organism>
<comment type="subcellular location">
    <subcellularLocation>
        <location evidence="1">Membrane</location>
        <topology evidence="1">Single-pass membrane protein</topology>
    </subcellularLocation>
</comment>
<dbReference type="OMA" id="TCATHID"/>
<dbReference type="GO" id="GO:0006898">
    <property type="term" value="P:receptor-mediated endocytosis"/>
    <property type="evidence" value="ECO:0007669"/>
    <property type="project" value="TreeGrafter"/>
</dbReference>
<name>A0A914B3Y2_PATMI</name>
<protein>
    <submittedName>
        <fullName evidence="11">Uncharacterized protein</fullName>
    </submittedName>
</protein>
<evidence type="ECO:0000256" key="2">
    <source>
        <dbReference type="ARBA" id="ARBA00022692"/>
    </source>
</evidence>
<evidence type="ECO:0000256" key="4">
    <source>
        <dbReference type="ARBA" id="ARBA00022989"/>
    </source>
</evidence>
<sequence>MKTEVAFILAITICCPLLCSAAIKFSCEEHQLWNISTFRCATRNECVLKRYECDSVLDCRDFSDEDHCPTQHAENCVKDFEGKNSSSGEPLQRFQCGDSMCIMGCQRCDGIIDCRDLSDEINCTGDEVIPPCV</sequence>
<dbReference type="PROSITE" id="PS01209">
    <property type="entry name" value="LDLRA_1"/>
    <property type="match status" value="2"/>
</dbReference>
<keyword evidence="5" id="KW-0472">Membrane</keyword>
<evidence type="ECO:0000256" key="8">
    <source>
        <dbReference type="ARBA" id="ARBA00023180"/>
    </source>
</evidence>
<dbReference type="InterPro" id="IPR051221">
    <property type="entry name" value="LDLR-related"/>
</dbReference>
<evidence type="ECO:0000256" key="6">
    <source>
        <dbReference type="ARBA" id="ARBA00023157"/>
    </source>
</evidence>
<evidence type="ECO:0000256" key="1">
    <source>
        <dbReference type="ARBA" id="ARBA00004167"/>
    </source>
</evidence>
<feature type="chain" id="PRO_5036880144" evidence="10">
    <location>
        <begin position="22"/>
        <end position="133"/>
    </location>
</feature>
<dbReference type="InterPro" id="IPR023415">
    <property type="entry name" value="LDLR_class-A_CS"/>
</dbReference>
<keyword evidence="6 9" id="KW-1015">Disulfide bond</keyword>
<proteinExistence type="predicted"/>
<dbReference type="GO" id="GO:0043235">
    <property type="term" value="C:receptor complex"/>
    <property type="evidence" value="ECO:0007669"/>
    <property type="project" value="TreeGrafter"/>
</dbReference>
<dbReference type="InterPro" id="IPR002172">
    <property type="entry name" value="LDrepeatLR_classA_rpt"/>
</dbReference>
<dbReference type="SUPFAM" id="SSF57424">
    <property type="entry name" value="LDL receptor-like module"/>
    <property type="match status" value="2"/>
</dbReference>
<keyword evidence="4" id="KW-1133">Transmembrane helix</keyword>
<dbReference type="RefSeq" id="XP_038070514.1">
    <property type="nucleotide sequence ID" value="XM_038214586.1"/>
</dbReference>
<evidence type="ECO:0000256" key="5">
    <source>
        <dbReference type="ARBA" id="ARBA00023136"/>
    </source>
</evidence>
<evidence type="ECO:0000313" key="12">
    <source>
        <dbReference type="Proteomes" id="UP000887568"/>
    </source>
</evidence>
<keyword evidence="8" id="KW-0325">Glycoprotein</keyword>
<evidence type="ECO:0000313" key="11">
    <source>
        <dbReference type="EnsemblMetazoa" id="XP_038070514.1"/>
    </source>
</evidence>
<evidence type="ECO:0000256" key="3">
    <source>
        <dbReference type="ARBA" id="ARBA00022737"/>
    </source>
</evidence>
<feature type="disulfide bond" evidence="9">
    <location>
        <begin position="108"/>
        <end position="123"/>
    </location>
</feature>
<keyword evidence="3" id="KW-0677">Repeat</keyword>
<evidence type="ECO:0000256" key="10">
    <source>
        <dbReference type="SAM" id="SignalP"/>
    </source>
</evidence>
<accession>A0A914B3Y2</accession>
<dbReference type="SMART" id="SM00192">
    <property type="entry name" value="LDLa"/>
    <property type="match status" value="2"/>
</dbReference>
<dbReference type="Proteomes" id="UP000887568">
    <property type="component" value="Unplaced"/>
</dbReference>
<dbReference type="GeneID" id="119739603"/>
<dbReference type="CDD" id="cd00112">
    <property type="entry name" value="LDLa"/>
    <property type="match status" value="1"/>
</dbReference>
<dbReference type="InterPro" id="IPR036055">
    <property type="entry name" value="LDL_receptor-like_sf"/>
</dbReference>
<reference evidence="11" key="1">
    <citation type="submission" date="2022-11" db="UniProtKB">
        <authorList>
            <consortium name="EnsemblMetazoa"/>
        </authorList>
    </citation>
    <scope>IDENTIFICATION</scope>
</reference>
<dbReference type="PROSITE" id="PS50068">
    <property type="entry name" value="LDLRA_2"/>
    <property type="match status" value="2"/>
</dbReference>
<keyword evidence="10" id="KW-0732">Signal</keyword>
<dbReference type="Gene3D" id="4.10.400.10">
    <property type="entry name" value="Low-density Lipoprotein Receptor"/>
    <property type="match status" value="2"/>
</dbReference>
<dbReference type="PANTHER" id="PTHR22722:SF15">
    <property type="entry name" value="LOW-DENSITY LIPOPROTEIN RECEPTOR-RELATED"/>
    <property type="match status" value="1"/>
</dbReference>
<feature type="disulfide bond" evidence="9">
    <location>
        <begin position="53"/>
        <end position="68"/>
    </location>
</feature>
<dbReference type="PRINTS" id="PR00261">
    <property type="entry name" value="LDLRECEPTOR"/>
</dbReference>
<keyword evidence="7" id="KW-0675">Receptor</keyword>
<evidence type="ECO:0000256" key="9">
    <source>
        <dbReference type="PROSITE-ProRule" id="PRU00124"/>
    </source>
</evidence>